<name>A0ABR1DK76_NECAM</name>
<dbReference type="Proteomes" id="UP001303046">
    <property type="component" value="Unassembled WGS sequence"/>
</dbReference>
<proteinExistence type="predicted"/>
<keyword evidence="3" id="KW-1185">Reference proteome</keyword>
<dbReference type="EMBL" id="JAVFWL010000004">
    <property type="protein sequence ID" value="KAK6750868.1"/>
    <property type="molecule type" value="Genomic_DNA"/>
</dbReference>
<evidence type="ECO:0000313" key="2">
    <source>
        <dbReference type="EMBL" id="KAK6750868.1"/>
    </source>
</evidence>
<reference evidence="2 3" key="1">
    <citation type="submission" date="2023-08" db="EMBL/GenBank/DDBJ databases">
        <title>A Necator americanus chromosomal reference genome.</title>
        <authorList>
            <person name="Ilik V."/>
            <person name="Petrzelkova K.J."/>
            <person name="Pardy F."/>
            <person name="Fuh T."/>
            <person name="Niatou-Singa F.S."/>
            <person name="Gouil Q."/>
            <person name="Baker L."/>
            <person name="Ritchie M.E."/>
            <person name="Jex A.R."/>
            <person name="Gazzola D."/>
            <person name="Li H."/>
            <person name="Toshio Fujiwara R."/>
            <person name="Zhan B."/>
            <person name="Aroian R.V."/>
            <person name="Pafco B."/>
            <person name="Schwarz E.M."/>
        </authorList>
    </citation>
    <scope>NUCLEOTIDE SEQUENCE [LARGE SCALE GENOMIC DNA]</scope>
    <source>
        <strain evidence="2 3">Aroian</strain>
        <tissue evidence="2">Whole animal</tissue>
    </source>
</reference>
<evidence type="ECO:0000313" key="3">
    <source>
        <dbReference type="Proteomes" id="UP001303046"/>
    </source>
</evidence>
<gene>
    <name evidence="2" type="primary">Necator_chrIV.g15983</name>
    <name evidence="2" type="ORF">RB195_002687</name>
</gene>
<feature type="chain" id="PRO_5045044333" evidence="1">
    <location>
        <begin position="18"/>
        <end position="266"/>
    </location>
</feature>
<accession>A0ABR1DK76</accession>
<dbReference type="Gene3D" id="3.10.310.50">
    <property type="match status" value="1"/>
</dbReference>
<keyword evidence="1" id="KW-0732">Signal</keyword>
<evidence type="ECO:0000256" key="1">
    <source>
        <dbReference type="SAM" id="SignalP"/>
    </source>
</evidence>
<organism evidence="2 3">
    <name type="scientific">Necator americanus</name>
    <name type="common">Human hookworm</name>
    <dbReference type="NCBI Taxonomy" id="51031"/>
    <lineage>
        <taxon>Eukaryota</taxon>
        <taxon>Metazoa</taxon>
        <taxon>Ecdysozoa</taxon>
        <taxon>Nematoda</taxon>
        <taxon>Chromadorea</taxon>
        <taxon>Rhabditida</taxon>
        <taxon>Rhabditina</taxon>
        <taxon>Rhabditomorpha</taxon>
        <taxon>Strongyloidea</taxon>
        <taxon>Ancylostomatidae</taxon>
        <taxon>Bunostominae</taxon>
        <taxon>Necator</taxon>
    </lineage>
</organism>
<dbReference type="InterPro" id="IPR033438">
    <property type="entry name" value="MOLO1"/>
</dbReference>
<protein>
    <submittedName>
        <fullName evidence="2">Uncharacterized protein</fullName>
    </submittedName>
</protein>
<dbReference type="Pfam" id="PF17175">
    <property type="entry name" value="MOLO1"/>
    <property type="match status" value="1"/>
</dbReference>
<comment type="caution">
    <text evidence="2">The sequence shown here is derived from an EMBL/GenBank/DDBJ whole genome shotgun (WGS) entry which is preliminary data.</text>
</comment>
<dbReference type="PANTHER" id="PTHR33748:SF1">
    <property type="entry name" value="TPM_PHOSPHATASE DOMAIN-CONTAINING PROTEIN"/>
    <property type="match status" value="1"/>
</dbReference>
<sequence length="266" mass="30134">MPIMLPILLSLVALSSQQQWSPGDYPNPRTTGYQQCKMRSRSNVCDPDEVLSESDRYRLNNELTRLASRTESTGNSFCTKKGMDAVLAITRQGTQQLANGLRDLWHMDDQCKKSAIFLLSADDRTLYFAPQPNTALKEAEFQAILASKEMQLRTGNFVPALVNIFKEIGKKTDIDPEPTPDANKFAPSIVYYICAHLRQSDCLLMYHDISALSSEESFIRFEEINSEPKPSAEWLAKNTLISCFDYTHRATDLRCKTKRCETAKES</sequence>
<feature type="signal peptide" evidence="1">
    <location>
        <begin position="1"/>
        <end position="17"/>
    </location>
</feature>
<dbReference type="PANTHER" id="PTHR33748">
    <property type="entry name" value="PROTEIN CBG04600"/>
    <property type="match status" value="1"/>
</dbReference>